<dbReference type="InterPro" id="IPR039856">
    <property type="entry name" value="EMC2-like"/>
</dbReference>
<evidence type="ECO:0000256" key="2">
    <source>
        <dbReference type="ARBA" id="ARBA00022803"/>
    </source>
</evidence>
<evidence type="ECO:0000313" key="10">
    <source>
        <dbReference type="Proteomes" id="UP001287286"/>
    </source>
</evidence>
<dbReference type="PANTHER" id="PTHR12760">
    <property type="entry name" value="TETRATRICOPEPTIDE REPEAT PROTEIN"/>
    <property type="match status" value="1"/>
</dbReference>
<evidence type="ECO:0000313" key="8">
    <source>
        <dbReference type="EMBL" id="PWI66438.1"/>
    </source>
</evidence>
<dbReference type="PROSITE" id="PS50005">
    <property type="entry name" value="TPR"/>
    <property type="match status" value="1"/>
</dbReference>
<dbReference type="InterPro" id="IPR055217">
    <property type="entry name" value="TPR_EMC2"/>
</dbReference>
<feature type="region of interest" description="Disordered" evidence="4">
    <location>
        <begin position="1238"/>
        <end position="1263"/>
    </location>
</feature>
<dbReference type="Gene3D" id="1.25.40.10">
    <property type="entry name" value="Tetratricopeptide repeat domain"/>
    <property type="match status" value="1"/>
</dbReference>
<feature type="region of interest" description="Disordered" evidence="4">
    <location>
        <begin position="1940"/>
        <end position="1993"/>
    </location>
</feature>
<dbReference type="InterPro" id="IPR054464">
    <property type="entry name" value="ULD_fung"/>
</dbReference>
<dbReference type="Proteomes" id="UP000245956">
    <property type="component" value="Unassembled WGS sequence"/>
</dbReference>
<feature type="region of interest" description="Disordered" evidence="4">
    <location>
        <begin position="774"/>
        <end position="815"/>
    </location>
</feature>
<dbReference type="InterPro" id="IPR011990">
    <property type="entry name" value="TPR-like_helical_dom_sf"/>
</dbReference>
<feature type="region of interest" description="Disordered" evidence="4">
    <location>
        <begin position="1344"/>
        <end position="1490"/>
    </location>
</feature>
<dbReference type="SMART" id="SM00028">
    <property type="entry name" value="TPR"/>
    <property type="match status" value="2"/>
</dbReference>
<dbReference type="FunFam" id="1.25.40.10:FF:001208">
    <property type="entry name" value="Tetratricopeptide repeat domain-containing protein"/>
    <property type="match status" value="1"/>
</dbReference>
<feature type="domain" description="EMC2 TPR-like" evidence="5">
    <location>
        <begin position="113"/>
        <end position="207"/>
    </location>
</feature>
<feature type="region of interest" description="Disordered" evidence="4">
    <location>
        <begin position="1142"/>
        <end position="1179"/>
    </location>
</feature>
<keyword evidence="10" id="KW-1185">Reference proteome</keyword>
<reference evidence="8" key="1">
    <citation type="submission" date="2015-05" db="EMBL/GenBank/DDBJ databases">
        <authorList>
            <person name="Wang D.B."/>
            <person name="Wang M."/>
        </authorList>
    </citation>
    <scope>NUCLEOTIDE SEQUENCE</scope>
    <source>
        <strain evidence="8">36-1</strain>
    </source>
</reference>
<evidence type="ECO:0000256" key="1">
    <source>
        <dbReference type="ARBA" id="ARBA00022737"/>
    </source>
</evidence>
<feature type="region of interest" description="Disordered" evidence="4">
    <location>
        <begin position="1556"/>
        <end position="1581"/>
    </location>
</feature>
<evidence type="ECO:0000313" key="9">
    <source>
        <dbReference type="Proteomes" id="UP000245956"/>
    </source>
</evidence>
<feature type="repeat" description="TPR" evidence="3">
    <location>
        <begin position="160"/>
        <end position="193"/>
    </location>
</feature>
<keyword evidence="2 3" id="KW-0802">TPR repeat</keyword>
<evidence type="ECO:0000313" key="7">
    <source>
        <dbReference type="EMBL" id="KAK4086862.1"/>
    </source>
</evidence>
<proteinExistence type="predicted"/>
<keyword evidence="1" id="KW-0677">Repeat</keyword>
<dbReference type="Pfam" id="PF22890">
    <property type="entry name" value="TPR_EMC2"/>
    <property type="match status" value="1"/>
</dbReference>
<protein>
    <submittedName>
        <fullName evidence="8">Uncharacterized protein</fullName>
    </submittedName>
</protein>
<feature type="compositionally biased region" description="Pro residues" evidence="4">
    <location>
        <begin position="1561"/>
        <end position="1581"/>
    </location>
</feature>
<feature type="compositionally biased region" description="Acidic residues" evidence="4">
    <location>
        <begin position="1382"/>
        <end position="1394"/>
    </location>
</feature>
<reference evidence="8 9" key="2">
    <citation type="journal article" date="2016" name="Front. Microbiol.">
        <title>Genome and transcriptome sequences reveal the specific parasitism of the nematophagous Purpureocillium lilacinum 36-1.</title>
        <authorList>
            <person name="Xie J."/>
            <person name="Li S."/>
            <person name="Mo C."/>
            <person name="Xiao X."/>
            <person name="Peng D."/>
            <person name="Wang G."/>
            <person name="Xiao Y."/>
        </authorList>
    </citation>
    <scope>NUCLEOTIDE SEQUENCE [LARGE SCALE GENOMIC DNA]</scope>
    <source>
        <strain evidence="8 9">36-1</strain>
    </source>
</reference>
<evidence type="ECO:0000256" key="3">
    <source>
        <dbReference type="PROSITE-ProRule" id="PRU00339"/>
    </source>
</evidence>
<gene>
    <name evidence="8" type="ORF">PCL_05136</name>
    <name evidence="7" type="ORF">Purlil1_8812</name>
</gene>
<feature type="domain" description="Ubiquitin-like" evidence="6">
    <location>
        <begin position="1809"/>
        <end position="1891"/>
    </location>
</feature>
<name>A0A2U3DW04_PURLI</name>
<feature type="compositionally biased region" description="Polar residues" evidence="4">
    <location>
        <begin position="1349"/>
        <end position="1366"/>
    </location>
</feature>
<evidence type="ECO:0000256" key="4">
    <source>
        <dbReference type="SAM" id="MobiDB-lite"/>
    </source>
</evidence>
<dbReference type="Pfam" id="PF22893">
    <property type="entry name" value="ULD_2"/>
    <property type="match status" value="1"/>
</dbReference>
<dbReference type="EMBL" id="LCWV01000025">
    <property type="protein sequence ID" value="PWI66438.1"/>
    <property type="molecule type" value="Genomic_DNA"/>
</dbReference>
<reference evidence="7 10" key="4">
    <citation type="journal article" date="2024" name="Microbiol. Resour. Announc.">
        <title>Genome annotations for the ascomycete fungi Trichoderma harzianum, Trichoderma aggressivum, and Purpureocillium lilacinum.</title>
        <authorList>
            <person name="Beijen E.P.W."/>
            <person name="Ohm R.A."/>
        </authorList>
    </citation>
    <scope>NUCLEOTIDE SEQUENCE [LARGE SCALE GENOMIC DNA]</scope>
    <source>
        <strain evidence="7 10">CBS 150709</strain>
    </source>
</reference>
<comment type="caution">
    <text evidence="8">The sequence shown here is derived from an EMBL/GenBank/DDBJ whole genome shotgun (WGS) entry which is preliminary data.</text>
</comment>
<feature type="region of interest" description="Disordered" evidence="4">
    <location>
        <begin position="1663"/>
        <end position="1706"/>
    </location>
</feature>
<evidence type="ECO:0000259" key="6">
    <source>
        <dbReference type="Pfam" id="PF22893"/>
    </source>
</evidence>
<organism evidence="8 9">
    <name type="scientific">Purpureocillium lilacinum</name>
    <name type="common">Paecilomyces lilacinus</name>
    <dbReference type="NCBI Taxonomy" id="33203"/>
    <lineage>
        <taxon>Eukaryota</taxon>
        <taxon>Fungi</taxon>
        <taxon>Dikarya</taxon>
        <taxon>Ascomycota</taxon>
        <taxon>Pezizomycotina</taxon>
        <taxon>Sordariomycetes</taxon>
        <taxon>Hypocreomycetidae</taxon>
        <taxon>Hypocreales</taxon>
        <taxon>Ophiocordycipitaceae</taxon>
        <taxon>Purpureocillium</taxon>
    </lineage>
</organism>
<reference evidence="7" key="3">
    <citation type="submission" date="2023-11" db="EMBL/GenBank/DDBJ databases">
        <authorList>
            <person name="Beijen E."/>
            <person name="Ohm R.A."/>
        </authorList>
    </citation>
    <scope>NUCLEOTIDE SEQUENCE</scope>
    <source>
        <strain evidence="7">CBS 150709</strain>
    </source>
</reference>
<dbReference type="Proteomes" id="UP001287286">
    <property type="component" value="Unassembled WGS sequence"/>
</dbReference>
<dbReference type="SUPFAM" id="SSF48452">
    <property type="entry name" value="TPR-like"/>
    <property type="match status" value="1"/>
</dbReference>
<accession>A0A2U3DW04</accession>
<dbReference type="EMBL" id="JAWRVI010000037">
    <property type="protein sequence ID" value="KAK4086862.1"/>
    <property type="molecule type" value="Genomic_DNA"/>
</dbReference>
<evidence type="ECO:0000259" key="5">
    <source>
        <dbReference type="Pfam" id="PF22890"/>
    </source>
</evidence>
<feature type="compositionally biased region" description="Basic and acidic residues" evidence="4">
    <location>
        <begin position="774"/>
        <end position="794"/>
    </location>
</feature>
<feature type="compositionally biased region" description="Basic residues" evidence="4">
    <location>
        <begin position="1420"/>
        <end position="1431"/>
    </location>
</feature>
<sequence>MAPSLLQPQGRLSPAETLELAQQAPEILRRNPKAFSTSPLQLLFSAPETADLWTIYENLLLSCLRAGDDDAAHQVLERLLLRFGDKDERIMALKGLMKEAEATNDEELQKILDEYDLLLEDNDTNMPIYKRKIALLRSMGKTPQAITALNAFLDFSPTDSEAWAELADLYLSQGLYPQAIHALEEVVVLVPNAWNIHARLGEVSLMAANTTTEGSPQKYLAEALKRFCRSVELCDDYLRGYYGLKLTTDKLLSSAAKEKRRETEGFSLPEQATIEKLNQAATEKLGEIVRRYGAQEKLWQGYDAGEVAAARELLAKSAPELIRDLKHHLGGRHDAGSRTRVPLGTNQHLVSSGWARATSPESLGLLRENSSGAKMKTHKARPSEMLLRAQRATAPWHLGSKPQASAGASYRQLRRTALHAHAGQACVVGRAVQHLTSHVWPIAAPSHDGLGDDAHGGGAAQLMRNSLPTRGPEGQWARQGGKPAPAHCLFPIPCRCWLKRGTRTHARTRRGRDAAGVTMLRAWPAGHAGTRPAPSTVSSISCNVSRLAVNHTPLAVLLALVLDRRRSAVMESQAASHKKVGEEDDDKAGWAGARAKYIKGEGRASPSHHFASIETKATSCAVINHLGSQQLIFVLLIRNGLGQPSSTQQVPFIIHQNTTTTASSGHTITRLVARAGDADADADAHTDETPTTTKPLLPFLQLLLLSRIASHLHLIPSCGGRSRRSVQPLVRIAEDTTTTATTAVAAGVLGRYKRKKSRRQPACLCTAAATKADQRLEPGRGLQRPRDTAADRSQDGPLIAEIPPTTSSFGTQREPRVSDTWGALGDLTLSLSSPHSTCSSSPSQHLLFTSVDQPRRVCVRRWSETRAAAAAAHGDSRLAWMLCVRSFAQWCPESNDLDGATWWAAGAVAAAAAAAAAASVSCAVLRGARGRLALPAETQEAPAAPANPIVQSRVPRRWFVAETCMDQSLTKPAKYRPVASLQASDRLPVRFLLFPSTAEIPPCSLAASSEPFRPTSQSHQANAVPPTAQCISPQLFLLCCDTVLESKSPARTAVATLGQASALTADLDLVTLPASKAAAILSRIKPCAPIARVFDAALFPSDPASERGLSCAALWSRNGQDTRVGPGQPTRDREDQKISFEHRAGENSPHLTSPTRPLPPPPQFYENQQPPTTRPPLLLRLPPPLPLTAISLPTLHYITLAFAVRSHGPSVSPSRSSSRQPIDPSHLSHYPPLWLADKRKSQSQPQPHIEPSHCSKPAPTSTSVRLSIHPSLLIPRSPAYDALCAPLPRPSAVAAFPRRNTRRYSDLLKRIVASRRQYLVRIPCRLICRMCHNLIVSFSRAGTTRERTANPTTQTGESSRSNSYNSEGEHSHEQDYSVTDSITDDDDEWEDEYDQDVHPSDSASASNDYPPSRPRATRAAPRRHRVARQQHHYAQVQAPAPNPPSVDPSEDYGGHYGPAYQPQHAPRGNFYGGRGGHGQHPFQQNHYMGGYPGGNQVIPYGGYGPNPNPFSPMSTSSSGASYFGGEPPRHMYDVMPYQHGYYGPPAQYNLPAHMQQFHLSQPPPPPATEAPAPAATPAPKEPPVDIEKIKMEAKIAALQAHEEKQRALNEQRERDAQIRKEAEEAFLKKMDEMKKQQEEAQKEIARARADAERAAVERVEAERRAAEERRKQEAEAMKRAEENALKKVEAEMKAAEERRKREAEERVRIEEAAKARLEAAMKAEAEAKAAAEKKAAEEAERLKLIQEDAKRKAEADAAAKVAAEKEAAAKAAEAEAAAKKEHEALTKRIQEETKAKLEEAAEAAKKTTNKAPIKFKDAVGRKFSFPFHLCKTWQGMEELIKQAFLHVDVIGPHVQQGHYDLIGPNGEIILPSVWERVIEPDWSISMTMWPVEKMPPVGPKFPHGMMPGPAGGRRGHIGGGGMPIPPPIPGVPPAGRRPGVSVPPAPGWPGAAGRRGEPDIINVGPPPTKGSKSSSKRNSAMLTFFAGKPTKKK</sequence>
<dbReference type="InterPro" id="IPR019734">
    <property type="entry name" value="TPR_rpt"/>
</dbReference>